<reference evidence="1" key="1">
    <citation type="journal article" date="2014" name="Front. Microbiol.">
        <title>High frequency of phylogenetically diverse reductive dehalogenase-homologous genes in deep subseafloor sedimentary metagenomes.</title>
        <authorList>
            <person name="Kawai M."/>
            <person name="Futagami T."/>
            <person name="Toyoda A."/>
            <person name="Takaki Y."/>
            <person name="Nishi S."/>
            <person name="Hori S."/>
            <person name="Arai W."/>
            <person name="Tsubouchi T."/>
            <person name="Morono Y."/>
            <person name="Uchiyama I."/>
            <person name="Ito T."/>
            <person name="Fujiyama A."/>
            <person name="Inagaki F."/>
            <person name="Takami H."/>
        </authorList>
    </citation>
    <scope>NUCLEOTIDE SEQUENCE</scope>
    <source>
        <strain evidence="1">Expedition CK06-06</strain>
    </source>
</reference>
<feature type="non-terminal residue" evidence="1">
    <location>
        <position position="1"/>
    </location>
</feature>
<accession>X0WD70</accession>
<feature type="non-terminal residue" evidence="1">
    <location>
        <position position="269"/>
    </location>
</feature>
<gene>
    <name evidence="1" type="ORF">S01H1_37197</name>
</gene>
<proteinExistence type="predicted"/>
<sequence length="269" mass="30494">FTPSVVEEPARRLSTSNSQDAALWAAIKGSDKAADFEFYLRRFPKGLYSAVAELIVKQLKEKKVTVETRAEPKDESKTTNNVECKRFFPTIGKTLTVACVETRAELKVKQLKEKKVAVGVYPGKPMAIGEGLPKKPGPARTVKMFNLFCLSLVPEISKIEEAAVVRHFTELKGKALKEYQPLFRAKEMRAWSYEDFGSQFVLTTTRSEPAARFKEEVPEFADSRNFGCSLIFRTNDPKEKVLKEMVDSLGRDPEEVWTQRPRRVHAWTG</sequence>
<organism evidence="1">
    <name type="scientific">marine sediment metagenome</name>
    <dbReference type="NCBI Taxonomy" id="412755"/>
    <lineage>
        <taxon>unclassified sequences</taxon>
        <taxon>metagenomes</taxon>
        <taxon>ecological metagenomes</taxon>
    </lineage>
</organism>
<name>X0WD70_9ZZZZ</name>
<dbReference type="AlphaFoldDB" id="X0WD70"/>
<protein>
    <submittedName>
        <fullName evidence="1">Uncharacterized protein</fullName>
    </submittedName>
</protein>
<dbReference type="EMBL" id="BARS01023359">
    <property type="protein sequence ID" value="GAG10626.1"/>
    <property type="molecule type" value="Genomic_DNA"/>
</dbReference>
<comment type="caution">
    <text evidence="1">The sequence shown here is derived from an EMBL/GenBank/DDBJ whole genome shotgun (WGS) entry which is preliminary data.</text>
</comment>
<evidence type="ECO:0000313" key="1">
    <source>
        <dbReference type="EMBL" id="GAG10626.1"/>
    </source>
</evidence>